<dbReference type="PROSITE" id="PS51489">
    <property type="entry name" value="BUB1_N"/>
    <property type="match status" value="1"/>
</dbReference>
<reference evidence="3" key="1">
    <citation type="journal article" date="2020" name="New Phytol.">
        <title>Comparative genomics reveals dynamic genome evolution in host specialist ectomycorrhizal fungi.</title>
        <authorList>
            <person name="Lofgren L.A."/>
            <person name="Nguyen N.H."/>
            <person name="Vilgalys R."/>
            <person name="Ruytinx J."/>
            <person name="Liao H.L."/>
            <person name="Branco S."/>
            <person name="Kuo A."/>
            <person name="LaButti K."/>
            <person name="Lipzen A."/>
            <person name="Andreopoulos W."/>
            <person name="Pangilinan J."/>
            <person name="Riley R."/>
            <person name="Hundley H."/>
            <person name="Na H."/>
            <person name="Barry K."/>
            <person name="Grigoriev I.V."/>
            <person name="Stajich J.E."/>
            <person name="Kennedy P.G."/>
        </authorList>
    </citation>
    <scope>NUCLEOTIDE SEQUENCE</scope>
    <source>
        <strain evidence="3">DOB743</strain>
    </source>
</reference>
<feature type="compositionally biased region" description="Low complexity" evidence="1">
    <location>
        <begin position="243"/>
        <end position="255"/>
    </location>
</feature>
<feature type="region of interest" description="Disordered" evidence="1">
    <location>
        <begin position="243"/>
        <end position="296"/>
    </location>
</feature>
<dbReference type="GO" id="GO:0051754">
    <property type="term" value="P:meiotic sister chromatid cohesion, centromeric"/>
    <property type="evidence" value="ECO:0007669"/>
    <property type="project" value="TreeGrafter"/>
</dbReference>
<protein>
    <submittedName>
        <fullName evidence="3">Mad3/BUB1 homology region 1-domain-containing protein</fullName>
    </submittedName>
</protein>
<dbReference type="FunFam" id="1.25.40.430:FF:000003">
    <property type="entry name" value="Checkpoint serine/threonine-protein kinase BUB1"/>
    <property type="match status" value="1"/>
</dbReference>
<comment type="caution">
    <text evidence="3">The sequence shown here is derived from an EMBL/GenBank/DDBJ whole genome shotgun (WGS) entry which is preliminary data.</text>
</comment>
<dbReference type="SMART" id="SM00777">
    <property type="entry name" value="Mad3_BUB1_I"/>
    <property type="match status" value="1"/>
</dbReference>
<dbReference type="Proteomes" id="UP000714275">
    <property type="component" value="Unassembled WGS sequence"/>
</dbReference>
<accession>A0A9P7D146</accession>
<dbReference type="GO" id="GO:0004672">
    <property type="term" value="F:protein kinase activity"/>
    <property type="evidence" value="ECO:0007669"/>
    <property type="project" value="TreeGrafter"/>
</dbReference>
<dbReference type="PANTHER" id="PTHR14030">
    <property type="entry name" value="MITOTIC CHECKPOINT SERINE/THREONINE-PROTEIN KINASE BUB1"/>
    <property type="match status" value="1"/>
</dbReference>
<dbReference type="GO" id="GO:0005634">
    <property type="term" value="C:nucleus"/>
    <property type="evidence" value="ECO:0007669"/>
    <property type="project" value="TreeGrafter"/>
</dbReference>
<dbReference type="AlphaFoldDB" id="A0A9P7D146"/>
<dbReference type="Gene3D" id="1.25.40.430">
    <property type="match status" value="1"/>
</dbReference>
<evidence type="ECO:0000256" key="1">
    <source>
        <dbReference type="SAM" id="MobiDB-lite"/>
    </source>
</evidence>
<gene>
    <name evidence="3" type="ORF">EV702DRAFT_343895</name>
</gene>
<proteinExistence type="predicted"/>
<dbReference type="GO" id="GO:0007094">
    <property type="term" value="P:mitotic spindle assembly checkpoint signaling"/>
    <property type="evidence" value="ECO:0007669"/>
    <property type="project" value="InterPro"/>
</dbReference>
<dbReference type="PANTHER" id="PTHR14030:SF4">
    <property type="entry name" value="BUB1 KINASE, ISOFORM A-RELATED"/>
    <property type="match status" value="1"/>
</dbReference>
<dbReference type="OrthoDB" id="248495at2759"/>
<organism evidence="3 4">
    <name type="scientific">Suillus placidus</name>
    <dbReference type="NCBI Taxonomy" id="48579"/>
    <lineage>
        <taxon>Eukaryota</taxon>
        <taxon>Fungi</taxon>
        <taxon>Dikarya</taxon>
        <taxon>Basidiomycota</taxon>
        <taxon>Agaricomycotina</taxon>
        <taxon>Agaricomycetes</taxon>
        <taxon>Agaricomycetidae</taxon>
        <taxon>Boletales</taxon>
        <taxon>Suillineae</taxon>
        <taxon>Suillaceae</taxon>
        <taxon>Suillus</taxon>
    </lineage>
</organism>
<dbReference type="InterPro" id="IPR015661">
    <property type="entry name" value="Bub1/Mad3"/>
</dbReference>
<feature type="domain" description="BUB1 N-terminal" evidence="2">
    <location>
        <begin position="62"/>
        <end position="225"/>
    </location>
</feature>
<keyword evidence="4" id="KW-1185">Reference proteome</keyword>
<sequence>MENTEDDVFKQAPVIVDCDVLEAAKENIQPLASGRRVTTLSAILQTPHAQRDVQLLAARKRFRTNIQIALEDEDDDPLEAYSRFVQWTLENYPQGQSAESGLLELLEEATRVLKDNREGRWKGTSMYLKLWVLYASYVEKPTIIYKFLLANDIGTDHALLYEEYAAALERAGRRSEADAAYLLGIARQAFPLDRLVAKHGEFQKRMMTAATMPLQRAPNAPPRRTALGVTSSSSAAVPLFVSNSQAPSSSSQSDAHGSRPGPRLGTNARLQIFVDPSGAESADGTDSVTPYPDIGTRKSRVKENIPEVSKAAGSTLKQAGRTRRIASGLNSGAIAPKIVPFRDPGPDMDIEAKVVMAPPPVPMSRQKGAVPKTPTRTSAIIPFHDVPDGGGIPSTPQFTPFRDEPEINTSAATIAPEAVMKPKTVGGGPVIESEAEALRKDPLKNYSTEECPRDD</sequence>
<name>A0A9P7D146_9AGAM</name>
<dbReference type="GO" id="GO:0032991">
    <property type="term" value="C:protein-containing complex"/>
    <property type="evidence" value="ECO:0007669"/>
    <property type="project" value="UniProtKB-ARBA"/>
</dbReference>
<feature type="region of interest" description="Disordered" evidence="1">
    <location>
        <begin position="411"/>
        <end position="455"/>
    </location>
</feature>
<dbReference type="InterPro" id="IPR013212">
    <property type="entry name" value="Mad3/Bub1_I"/>
</dbReference>
<dbReference type="Pfam" id="PF08311">
    <property type="entry name" value="Mad3_BUB1_I"/>
    <property type="match status" value="1"/>
</dbReference>
<evidence type="ECO:0000259" key="2">
    <source>
        <dbReference type="PROSITE" id="PS51489"/>
    </source>
</evidence>
<evidence type="ECO:0000313" key="3">
    <source>
        <dbReference type="EMBL" id="KAG1776310.1"/>
    </source>
</evidence>
<evidence type="ECO:0000313" key="4">
    <source>
        <dbReference type="Proteomes" id="UP000714275"/>
    </source>
</evidence>
<dbReference type="EMBL" id="JABBWD010000027">
    <property type="protein sequence ID" value="KAG1776310.1"/>
    <property type="molecule type" value="Genomic_DNA"/>
</dbReference>